<proteinExistence type="inferred from homology"/>
<feature type="transmembrane region" description="Helical" evidence="11">
    <location>
        <begin position="248"/>
        <end position="265"/>
    </location>
</feature>
<dbReference type="HOGENOM" id="CLU_015803_0_0_11"/>
<keyword evidence="13" id="KW-1185">Reference proteome</keyword>
<dbReference type="InterPro" id="IPR023171">
    <property type="entry name" value="Na/H_antiporter_dom_sf"/>
</dbReference>
<sequence>MTRPGRTAPGGLRLLGRGSWTEAQRFAAILRKETVGGLLLLGMTGLALGWANSPWSPSYHAISGHLIGPESLHLQLSVSAWAADGLLAVFFFVVGVELKREFVAGDLRDPARAALPIAAAIGGMLVPAGIFIAVNLAADRPENLGGWAVPIATDIAFALAVLAVLSTHLPTALRTFLLTLAVVDDLLAITVIAVFYTDHLSWGPLALALIPGGLFGLAVQRGVRRWWILLPLAAVTWGLVHASGVHATVAGVLLGFAVPVLGRHASADHFEHALRPVSAGFAVPVFAFFAAGVTVGGWSGLGQSLLHPVTIGVIAGLVVGKPLGVWLTAYLLARFTHASLDDELRWRDVLGVSLLAGVGFTVSLLIGELAFDYGSMTSADVKVGVLCGSLVAGLLAAVVLLSRNAAYRRIRRQEELDEDADGVPDVYETRVARGD</sequence>
<dbReference type="Proteomes" id="UP000006057">
    <property type="component" value="Chromosome"/>
</dbReference>
<dbReference type="InterPro" id="IPR004670">
    <property type="entry name" value="NhaA"/>
</dbReference>
<keyword evidence="10 11" id="KW-0739">Sodium transport</keyword>
<dbReference type="Pfam" id="PF06965">
    <property type="entry name" value="Na_H_antiport_1"/>
    <property type="match status" value="1"/>
</dbReference>
<comment type="catalytic activity">
    <reaction evidence="11">
        <text>Na(+)(in) + 2 H(+)(out) = Na(+)(out) + 2 H(+)(in)</text>
        <dbReference type="Rhea" id="RHEA:29251"/>
        <dbReference type="ChEBI" id="CHEBI:15378"/>
        <dbReference type="ChEBI" id="CHEBI:29101"/>
    </reaction>
</comment>
<keyword evidence="9 11" id="KW-0472">Membrane</keyword>
<feature type="transmembrane region" description="Helical" evidence="11">
    <location>
        <begin position="349"/>
        <end position="371"/>
    </location>
</feature>
<evidence type="ECO:0000256" key="2">
    <source>
        <dbReference type="ARBA" id="ARBA00022448"/>
    </source>
</evidence>
<feature type="transmembrane region" description="Helical" evidence="11">
    <location>
        <begin position="305"/>
        <end position="328"/>
    </location>
</feature>
<evidence type="ECO:0000256" key="8">
    <source>
        <dbReference type="ARBA" id="ARBA00023065"/>
    </source>
</evidence>
<evidence type="ECO:0000256" key="1">
    <source>
        <dbReference type="ARBA" id="ARBA00004429"/>
    </source>
</evidence>
<feature type="transmembrane region" description="Helical" evidence="11">
    <location>
        <begin position="202"/>
        <end position="219"/>
    </location>
</feature>
<feature type="transmembrane region" description="Helical" evidence="11">
    <location>
        <begin position="72"/>
        <end position="96"/>
    </location>
</feature>
<dbReference type="KEGG" id="mcb:Mycch_2174"/>
<keyword evidence="8 11" id="KW-0406">Ion transport</keyword>
<evidence type="ECO:0000256" key="6">
    <source>
        <dbReference type="ARBA" id="ARBA00022989"/>
    </source>
</evidence>
<feature type="transmembrane region" description="Helical" evidence="11">
    <location>
        <begin position="177"/>
        <end position="196"/>
    </location>
</feature>
<dbReference type="RefSeq" id="WP_014815437.1">
    <property type="nucleotide sequence ID" value="NC_018027.1"/>
</dbReference>
<dbReference type="STRING" id="710421.Mycch_2174"/>
<comment type="subcellular location">
    <subcellularLocation>
        <location evidence="1">Cell inner membrane</location>
        <topology evidence="1">Multi-pass membrane protein</topology>
    </subcellularLocation>
    <subcellularLocation>
        <location evidence="11">Cell membrane</location>
        <topology evidence="11">Multi-pass membrane protein</topology>
    </subcellularLocation>
</comment>
<keyword evidence="6 11" id="KW-1133">Transmembrane helix</keyword>
<dbReference type="GO" id="GO:0015385">
    <property type="term" value="F:sodium:proton antiporter activity"/>
    <property type="evidence" value="ECO:0007669"/>
    <property type="project" value="UniProtKB-UniRule"/>
</dbReference>
<feature type="transmembrane region" description="Helical" evidence="11">
    <location>
        <begin position="226"/>
        <end position="242"/>
    </location>
</feature>
<evidence type="ECO:0000313" key="12">
    <source>
        <dbReference type="EMBL" id="AFM16957.1"/>
    </source>
</evidence>
<evidence type="ECO:0000313" key="13">
    <source>
        <dbReference type="Proteomes" id="UP000006057"/>
    </source>
</evidence>
<keyword evidence="2 11" id="KW-0813">Transport</keyword>
<feature type="transmembrane region" description="Helical" evidence="11">
    <location>
        <begin position="144"/>
        <end position="165"/>
    </location>
</feature>
<organism evidence="12 13">
    <name type="scientific">Mycolicibacterium chubuense (strain NBB4)</name>
    <name type="common">Mycobacterium chubuense</name>
    <dbReference type="NCBI Taxonomy" id="710421"/>
    <lineage>
        <taxon>Bacteria</taxon>
        <taxon>Bacillati</taxon>
        <taxon>Actinomycetota</taxon>
        <taxon>Actinomycetes</taxon>
        <taxon>Mycobacteriales</taxon>
        <taxon>Mycobacteriaceae</taxon>
        <taxon>Mycolicibacterium</taxon>
    </lineage>
</organism>
<name>I4BI50_MYCCN</name>
<protein>
    <recommendedName>
        <fullName evidence="11">Na(+)/H(+) antiporter NhaA</fullName>
    </recommendedName>
    <alternativeName>
        <fullName evidence="11">Sodium/proton antiporter NhaA</fullName>
    </alternativeName>
</protein>
<reference evidence="12 13" key="1">
    <citation type="submission" date="2012-06" db="EMBL/GenBank/DDBJ databases">
        <title>Complete sequence of chromosome of Mycobacterium chubuense NBB4.</title>
        <authorList>
            <consortium name="US DOE Joint Genome Institute"/>
            <person name="Lucas S."/>
            <person name="Han J."/>
            <person name="Lapidus A."/>
            <person name="Cheng J.-F."/>
            <person name="Goodwin L."/>
            <person name="Pitluck S."/>
            <person name="Peters L."/>
            <person name="Mikhailova N."/>
            <person name="Teshima H."/>
            <person name="Detter J.C."/>
            <person name="Han C."/>
            <person name="Tapia R."/>
            <person name="Land M."/>
            <person name="Hauser L."/>
            <person name="Kyrpides N."/>
            <person name="Ivanova N."/>
            <person name="Pagani I."/>
            <person name="Mattes T."/>
            <person name="Holmes A."/>
            <person name="Rutledge P."/>
            <person name="Paulsen I."/>
            <person name="Coleman N."/>
            <person name="Woyke T."/>
        </authorList>
    </citation>
    <scope>NUCLEOTIDE SEQUENCE [LARGE SCALE GENOMIC DNA]</scope>
    <source>
        <strain evidence="12 13">NBB4</strain>
    </source>
</reference>
<dbReference type="AlphaFoldDB" id="I4BI50"/>
<evidence type="ECO:0000256" key="4">
    <source>
        <dbReference type="ARBA" id="ARBA00022475"/>
    </source>
</evidence>
<evidence type="ECO:0000256" key="11">
    <source>
        <dbReference type="HAMAP-Rule" id="MF_01844"/>
    </source>
</evidence>
<dbReference type="PATRIC" id="fig|710421.3.peg.2174"/>
<evidence type="ECO:0000256" key="7">
    <source>
        <dbReference type="ARBA" id="ARBA00023053"/>
    </source>
</evidence>
<evidence type="ECO:0000256" key="10">
    <source>
        <dbReference type="ARBA" id="ARBA00023201"/>
    </source>
</evidence>
<dbReference type="GO" id="GO:0005886">
    <property type="term" value="C:plasma membrane"/>
    <property type="evidence" value="ECO:0007669"/>
    <property type="project" value="UniProtKB-SubCell"/>
</dbReference>
<dbReference type="eggNOG" id="COG3004">
    <property type="taxonomic scope" value="Bacteria"/>
</dbReference>
<dbReference type="NCBIfam" id="TIGR00773">
    <property type="entry name" value="NhaA"/>
    <property type="match status" value="1"/>
</dbReference>
<feature type="transmembrane region" description="Helical" evidence="11">
    <location>
        <begin position="383"/>
        <end position="402"/>
    </location>
</feature>
<keyword evidence="4 11" id="KW-1003">Cell membrane</keyword>
<dbReference type="PANTHER" id="PTHR30341">
    <property type="entry name" value="SODIUM ION/PROTON ANTIPORTER NHAA-RELATED"/>
    <property type="match status" value="1"/>
</dbReference>
<dbReference type="HAMAP" id="MF_01844">
    <property type="entry name" value="NhaA"/>
    <property type="match status" value="1"/>
</dbReference>
<evidence type="ECO:0000256" key="5">
    <source>
        <dbReference type="ARBA" id="ARBA00022692"/>
    </source>
</evidence>
<keyword evidence="3 11" id="KW-0050">Antiport</keyword>
<evidence type="ECO:0000256" key="9">
    <source>
        <dbReference type="ARBA" id="ARBA00023136"/>
    </source>
</evidence>
<feature type="transmembrane region" description="Helical" evidence="11">
    <location>
        <begin position="117"/>
        <end position="138"/>
    </location>
</feature>
<dbReference type="OrthoDB" id="9808135at2"/>
<comment type="function">
    <text evidence="11">Na(+)/H(+) antiporter that extrudes sodium in exchange for external protons.</text>
</comment>
<feature type="transmembrane region" description="Helical" evidence="11">
    <location>
        <begin position="277"/>
        <end position="299"/>
    </location>
</feature>
<dbReference type="PANTHER" id="PTHR30341:SF0">
    <property type="entry name" value="NA(+)_H(+) ANTIPORTER NHAA"/>
    <property type="match status" value="1"/>
</dbReference>
<dbReference type="GO" id="GO:0006885">
    <property type="term" value="P:regulation of pH"/>
    <property type="evidence" value="ECO:0007669"/>
    <property type="project" value="UniProtKB-UniRule"/>
</dbReference>
<comment type="similarity">
    <text evidence="11">Belongs to the NhaA Na(+)/H(+) (TC 2.A.33) antiporter family.</text>
</comment>
<keyword evidence="5 11" id="KW-0812">Transmembrane</keyword>
<gene>
    <name evidence="11" type="primary">nhaA</name>
    <name evidence="12" type="ordered locus">Mycch_2174</name>
</gene>
<evidence type="ECO:0000256" key="3">
    <source>
        <dbReference type="ARBA" id="ARBA00022449"/>
    </source>
</evidence>
<dbReference type="EMBL" id="CP003053">
    <property type="protein sequence ID" value="AFM16957.1"/>
    <property type="molecule type" value="Genomic_DNA"/>
</dbReference>
<feature type="transmembrane region" description="Helical" evidence="11">
    <location>
        <begin position="34"/>
        <end position="52"/>
    </location>
</feature>
<dbReference type="Gene3D" id="1.20.1530.10">
    <property type="entry name" value="Na+/H+ antiporter like domain"/>
    <property type="match status" value="1"/>
</dbReference>
<keyword evidence="7 11" id="KW-0915">Sodium</keyword>
<accession>I4BI50</accession>